<comment type="caution">
    <text evidence="2">The sequence shown here is derived from an EMBL/GenBank/DDBJ whole genome shotgun (WGS) entry which is preliminary data.</text>
</comment>
<dbReference type="InterPro" id="IPR058594">
    <property type="entry name" value="PB1-like_dom_pln"/>
</dbReference>
<name>A0ABU6TJQ9_9FABA</name>
<evidence type="ECO:0000313" key="2">
    <source>
        <dbReference type="EMBL" id="MED6149001.1"/>
    </source>
</evidence>
<evidence type="ECO:0000313" key="3">
    <source>
        <dbReference type="Proteomes" id="UP001341840"/>
    </source>
</evidence>
<gene>
    <name evidence="2" type="ORF">PIB30_058267</name>
</gene>
<keyword evidence="3" id="KW-1185">Reference proteome</keyword>
<evidence type="ECO:0000259" key="1">
    <source>
        <dbReference type="Pfam" id="PF26130"/>
    </source>
</evidence>
<organism evidence="2 3">
    <name type="scientific">Stylosanthes scabra</name>
    <dbReference type="NCBI Taxonomy" id="79078"/>
    <lineage>
        <taxon>Eukaryota</taxon>
        <taxon>Viridiplantae</taxon>
        <taxon>Streptophyta</taxon>
        <taxon>Embryophyta</taxon>
        <taxon>Tracheophyta</taxon>
        <taxon>Spermatophyta</taxon>
        <taxon>Magnoliopsida</taxon>
        <taxon>eudicotyledons</taxon>
        <taxon>Gunneridae</taxon>
        <taxon>Pentapetalae</taxon>
        <taxon>rosids</taxon>
        <taxon>fabids</taxon>
        <taxon>Fabales</taxon>
        <taxon>Fabaceae</taxon>
        <taxon>Papilionoideae</taxon>
        <taxon>50 kb inversion clade</taxon>
        <taxon>dalbergioids sensu lato</taxon>
        <taxon>Dalbergieae</taxon>
        <taxon>Pterocarpus clade</taxon>
        <taxon>Stylosanthes</taxon>
    </lineage>
</organism>
<proteinExistence type="predicted"/>
<accession>A0ABU6TJQ9</accession>
<dbReference type="Proteomes" id="UP001341840">
    <property type="component" value="Unassembled WGS sequence"/>
</dbReference>
<reference evidence="2 3" key="1">
    <citation type="journal article" date="2023" name="Plants (Basel)">
        <title>Bridging the Gap: Combining Genomics and Transcriptomics Approaches to Understand Stylosanthes scabra, an Orphan Legume from the Brazilian Caatinga.</title>
        <authorList>
            <person name="Ferreira-Neto J.R.C."/>
            <person name="da Silva M.D."/>
            <person name="Binneck E."/>
            <person name="de Melo N.F."/>
            <person name="da Silva R.H."/>
            <person name="de Melo A.L.T.M."/>
            <person name="Pandolfi V."/>
            <person name="Bustamante F.O."/>
            <person name="Brasileiro-Vidal A.C."/>
            <person name="Benko-Iseppon A.M."/>
        </authorList>
    </citation>
    <scope>NUCLEOTIDE SEQUENCE [LARGE SCALE GENOMIC DNA]</scope>
    <source>
        <tissue evidence="2">Leaves</tissue>
    </source>
</reference>
<protein>
    <recommendedName>
        <fullName evidence="1">PB1-like domain-containing protein</fullName>
    </recommendedName>
</protein>
<sequence>MNTRESQTKLVCNTWNASSSNILPAEKIRRCRELIPSVIEPRSSLQAWTNFRGTLPWSVEMVCLTLVYHHGGSLVTKDNDSVAYEVDNIQELDQLDEDILDVFTMRNHYFSLGYEKIAQCSWLVPGSPLETGLRPIATDVELLEMCCAARGDNNKVHIYYEHAVSVPQVEENVPELIEFTPNIATMQQSESPMANTPQTHTKS</sequence>
<dbReference type="EMBL" id="JASCZI010091108">
    <property type="protein sequence ID" value="MED6149001.1"/>
    <property type="molecule type" value="Genomic_DNA"/>
</dbReference>
<dbReference type="Pfam" id="PF26130">
    <property type="entry name" value="PB1-like"/>
    <property type="match status" value="1"/>
</dbReference>
<feature type="domain" description="PB1-like" evidence="1">
    <location>
        <begin position="64"/>
        <end position="162"/>
    </location>
</feature>